<reference evidence="4" key="1">
    <citation type="submission" date="2016-03" db="EMBL/GenBank/DDBJ databases">
        <authorList>
            <person name="Borrel G."/>
            <person name="Mccann A."/>
            <person name="O'Toole P.W."/>
        </authorList>
    </citation>
    <scope>NUCLEOTIDE SEQUENCE</scope>
    <source>
        <strain evidence="4">183</strain>
    </source>
</reference>
<dbReference type="InterPro" id="IPR001647">
    <property type="entry name" value="HTH_TetR"/>
</dbReference>
<evidence type="ECO:0000259" key="3">
    <source>
        <dbReference type="PROSITE" id="PS50977"/>
    </source>
</evidence>
<dbReference type="PROSITE" id="PS50977">
    <property type="entry name" value="HTH_TETR_2"/>
    <property type="match status" value="1"/>
</dbReference>
<feature type="domain" description="HTH tetR-type" evidence="3">
    <location>
        <begin position="4"/>
        <end position="64"/>
    </location>
</feature>
<protein>
    <recommendedName>
        <fullName evidence="3">HTH tetR-type domain-containing protein</fullName>
    </recommendedName>
</protein>
<feature type="DNA-binding region" description="H-T-H motif" evidence="2">
    <location>
        <begin position="27"/>
        <end position="46"/>
    </location>
</feature>
<gene>
    <name evidence="4" type="ORF">A3207_03055</name>
</gene>
<dbReference type="Proteomes" id="UP000752814">
    <property type="component" value="Unassembled WGS sequence"/>
</dbReference>
<dbReference type="Pfam" id="PF00440">
    <property type="entry name" value="TetR_N"/>
    <property type="match status" value="1"/>
</dbReference>
<dbReference type="EMBL" id="LVVT01000014">
    <property type="protein sequence ID" value="TQS82932.1"/>
    <property type="molecule type" value="Genomic_DNA"/>
</dbReference>
<proteinExistence type="predicted"/>
<evidence type="ECO:0000256" key="2">
    <source>
        <dbReference type="PROSITE-ProRule" id="PRU00335"/>
    </source>
</evidence>
<evidence type="ECO:0000313" key="4">
    <source>
        <dbReference type="EMBL" id="TQS82932.1"/>
    </source>
</evidence>
<dbReference type="RefSeq" id="WP_400194772.1">
    <property type="nucleotide sequence ID" value="NZ_CAYAYE010000014.1"/>
</dbReference>
<dbReference type="Gene3D" id="1.10.357.10">
    <property type="entry name" value="Tetracycline Repressor, domain 2"/>
    <property type="match status" value="1"/>
</dbReference>
<sequence length="194" mass="21723">MSNGDLKKAIVDAALELFAERGLSNVDMNDISKRSGVSIDNILQYYEIPGDILHESFKKGQRKMEEIFRDPVMGNMDSYLEVMFDGLEAAISPWGPELYFNTLYQSTKDKVLKDAFLRSSRSMGFAVKSFLAQMVAMSIVDEIENVEIVNSNLVSSFIENLAKSLEGVSMNDIKSNWVKNASKMLVQSSSTHVE</sequence>
<dbReference type="SUPFAM" id="SSF46689">
    <property type="entry name" value="Homeodomain-like"/>
    <property type="match status" value="1"/>
</dbReference>
<dbReference type="AlphaFoldDB" id="A0A8J8PFI9"/>
<dbReference type="GO" id="GO:0003677">
    <property type="term" value="F:DNA binding"/>
    <property type="evidence" value="ECO:0007669"/>
    <property type="project" value="UniProtKB-UniRule"/>
</dbReference>
<dbReference type="InterPro" id="IPR009057">
    <property type="entry name" value="Homeodomain-like_sf"/>
</dbReference>
<organism evidence="4 5">
    <name type="scientific">Candidatus Methanomassiliicoccus intestinalis</name>
    <dbReference type="NCBI Taxonomy" id="1406512"/>
    <lineage>
        <taxon>Archaea</taxon>
        <taxon>Methanobacteriati</taxon>
        <taxon>Thermoplasmatota</taxon>
        <taxon>Thermoplasmata</taxon>
        <taxon>Methanomassiliicoccales</taxon>
        <taxon>Methanomassiliicoccaceae</taxon>
        <taxon>Methanomassiliicoccus</taxon>
    </lineage>
</organism>
<comment type="caution">
    <text evidence="4">The sequence shown here is derived from an EMBL/GenBank/DDBJ whole genome shotgun (WGS) entry which is preliminary data.</text>
</comment>
<accession>A0A8J8PFI9</accession>
<name>A0A8J8PFI9_9ARCH</name>
<evidence type="ECO:0000313" key="5">
    <source>
        <dbReference type="Proteomes" id="UP000752814"/>
    </source>
</evidence>
<keyword evidence="1 2" id="KW-0238">DNA-binding</keyword>
<evidence type="ECO:0000256" key="1">
    <source>
        <dbReference type="ARBA" id="ARBA00023125"/>
    </source>
</evidence>